<dbReference type="Gene3D" id="3.30.1460.30">
    <property type="entry name" value="YgaC/TfoX-N like chaperone"/>
    <property type="match status" value="1"/>
</dbReference>
<dbReference type="RefSeq" id="WP_020194259.1">
    <property type="nucleotide sequence ID" value="NZ_BAOH01000005.1"/>
</dbReference>
<dbReference type="EMBL" id="JPRD01000015">
    <property type="protein sequence ID" value="KIF53088.1"/>
    <property type="molecule type" value="Genomic_DNA"/>
</dbReference>
<dbReference type="InterPro" id="IPR026256">
    <property type="entry name" value="TfoX-like_gammaprotbact"/>
</dbReference>
<evidence type="ECO:0000259" key="2">
    <source>
        <dbReference type="Pfam" id="PF04994"/>
    </source>
</evidence>
<comment type="caution">
    <text evidence="3">The sequence shown here is derived from an EMBL/GenBank/DDBJ whole genome shotgun (WGS) entry which is preliminary data.</text>
</comment>
<dbReference type="GO" id="GO:0030420">
    <property type="term" value="P:establishment of competence for transformation"/>
    <property type="evidence" value="ECO:0007669"/>
    <property type="project" value="InterPro"/>
</dbReference>
<protein>
    <recommendedName>
        <fullName evidence="5">DNA transformation protein</fullName>
    </recommendedName>
</protein>
<dbReference type="Pfam" id="PF04993">
    <property type="entry name" value="TfoX_N"/>
    <property type="match status" value="1"/>
</dbReference>
<dbReference type="AlphaFoldDB" id="A0A0C1VT49"/>
<evidence type="ECO:0000313" key="4">
    <source>
        <dbReference type="Proteomes" id="UP000031586"/>
    </source>
</evidence>
<dbReference type="PATRIC" id="fig|1229493.5.peg.899"/>
<sequence>MITVTLKNSLRLFEELGRITARSLTGGYGIYCDGINFALVVGDVLYIKATSQTKDYFISMEFKPYNHQQGKTPNDTLYFAMPEILWEDTREILTIGAVALRHVKIEQKSKCAESAKNSARIKDLPNLTIFSERMLNKAGIDSVEQLQELGAATAFHEVQKVHSTLIGQDFLWYLEGAIEGKHWSRVPKQRQKELIYQVSHSN</sequence>
<feature type="domain" description="TfoX N-terminal" evidence="1">
    <location>
        <begin position="12"/>
        <end position="101"/>
    </location>
</feature>
<reference evidence="3 4" key="1">
    <citation type="submission" date="2014-07" db="EMBL/GenBank/DDBJ databases">
        <title>Unique and conserved regions in Vibrio harveyi and related species in comparison with the shrimp pathogen Vibrio harveyi CAIM 1792.</title>
        <authorList>
            <person name="Espinoza-Valles I."/>
            <person name="Vora G."/>
            <person name="Leekitcharoenphon P."/>
            <person name="Ussery D."/>
            <person name="Hoj L."/>
            <person name="Gomez-Gil B."/>
        </authorList>
    </citation>
    <scope>NUCLEOTIDE SEQUENCE [LARGE SCALE GENOMIC DNA]</scope>
    <source>
        <strain evidence="4">CAIM 1854 / LMG 25443</strain>
    </source>
</reference>
<evidence type="ECO:0008006" key="5">
    <source>
        <dbReference type="Google" id="ProtNLM"/>
    </source>
</evidence>
<dbReference type="InterPro" id="IPR007076">
    <property type="entry name" value="TfoX_N"/>
</dbReference>
<dbReference type="InterPro" id="IPR047525">
    <property type="entry name" value="TfoX-like"/>
</dbReference>
<dbReference type="PANTHER" id="PTHR36121">
    <property type="entry name" value="PROTEIN SXY"/>
    <property type="match status" value="1"/>
</dbReference>
<organism evidence="3 4">
    <name type="scientific">Vibrio owensii CAIM 1854 = LMG 25443</name>
    <dbReference type="NCBI Taxonomy" id="1229493"/>
    <lineage>
        <taxon>Bacteria</taxon>
        <taxon>Pseudomonadati</taxon>
        <taxon>Pseudomonadota</taxon>
        <taxon>Gammaproteobacteria</taxon>
        <taxon>Vibrionales</taxon>
        <taxon>Vibrionaceae</taxon>
        <taxon>Vibrio</taxon>
    </lineage>
</organism>
<evidence type="ECO:0000313" key="3">
    <source>
        <dbReference type="EMBL" id="KIF53088.1"/>
    </source>
</evidence>
<gene>
    <name evidence="3" type="ORF">H735_09080</name>
</gene>
<accession>A0A0C1VT49</accession>
<dbReference type="PIRSF" id="PIRSF028788">
    <property type="entry name" value="TfoX_Sxy"/>
    <property type="match status" value="1"/>
</dbReference>
<dbReference type="Gene3D" id="1.10.150.20">
    <property type="entry name" value="5' to 3' exonuclease, C-terminal subdomain"/>
    <property type="match status" value="1"/>
</dbReference>
<dbReference type="InterPro" id="IPR007077">
    <property type="entry name" value="TfoX_C"/>
</dbReference>
<proteinExistence type="predicted"/>
<evidence type="ECO:0000259" key="1">
    <source>
        <dbReference type="Pfam" id="PF04993"/>
    </source>
</evidence>
<feature type="domain" description="TfoX C-terminal" evidence="2">
    <location>
        <begin position="118"/>
        <end position="195"/>
    </location>
</feature>
<dbReference type="Pfam" id="PF04994">
    <property type="entry name" value="TfoX_C"/>
    <property type="match status" value="1"/>
</dbReference>
<dbReference type="PANTHER" id="PTHR36121:SF1">
    <property type="entry name" value="PROTEIN SXY"/>
    <property type="match status" value="1"/>
</dbReference>
<dbReference type="SUPFAM" id="SSF159894">
    <property type="entry name" value="YgaC/TfoX-N like"/>
    <property type="match status" value="1"/>
</dbReference>
<name>A0A0C1VT49_9VIBR</name>
<dbReference type="Proteomes" id="UP000031586">
    <property type="component" value="Unassembled WGS sequence"/>
</dbReference>